<feature type="compositionally biased region" description="Basic and acidic residues" evidence="1">
    <location>
        <begin position="115"/>
        <end position="142"/>
    </location>
</feature>
<proteinExistence type="predicted"/>
<reference evidence="2 3" key="1">
    <citation type="submission" date="2019-03" db="EMBL/GenBank/DDBJ databases">
        <title>First draft genome of Liparis tanakae, snailfish: a comprehensive survey of snailfish specific genes.</title>
        <authorList>
            <person name="Kim W."/>
            <person name="Song I."/>
            <person name="Jeong J.-H."/>
            <person name="Kim D."/>
            <person name="Kim S."/>
            <person name="Ryu S."/>
            <person name="Song J.Y."/>
            <person name="Lee S.K."/>
        </authorList>
    </citation>
    <scope>NUCLEOTIDE SEQUENCE [LARGE SCALE GENOMIC DNA]</scope>
    <source>
        <tissue evidence="2">Muscle</tissue>
    </source>
</reference>
<protein>
    <submittedName>
        <fullName evidence="2">Uncharacterized protein</fullName>
    </submittedName>
</protein>
<feature type="compositionally biased region" description="Polar residues" evidence="1">
    <location>
        <begin position="1"/>
        <end position="13"/>
    </location>
</feature>
<dbReference type="EMBL" id="SRLO01000472">
    <property type="protein sequence ID" value="TNN54901.1"/>
    <property type="molecule type" value="Genomic_DNA"/>
</dbReference>
<evidence type="ECO:0000313" key="3">
    <source>
        <dbReference type="Proteomes" id="UP000314294"/>
    </source>
</evidence>
<keyword evidence="3" id="KW-1185">Reference proteome</keyword>
<sequence length="235" mass="26196">MKSWITTVSSQPPDSWEGEKDTRDDHDRVGDVPTRHFGRAARSQDGRSWAIGGRIGVSSVGGNMSAHREDEEIQTSTENTAPGVQMSRKSAYVPPIKQIYRGLLQHAPSPPTPTSEEREGQHEEREGQHEEREGPFKAERSSDPNPLQSTRFTASPYKEFALVDVFAPAVGVLDLLAEHEGHLEEEEVALSTLTDQSLWIPDLERILEDELSLGLDVLIKTCERKSDISMIEKKA</sequence>
<evidence type="ECO:0000256" key="1">
    <source>
        <dbReference type="SAM" id="MobiDB-lite"/>
    </source>
</evidence>
<dbReference type="Proteomes" id="UP000314294">
    <property type="component" value="Unassembled WGS sequence"/>
</dbReference>
<dbReference type="AlphaFoldDB" id="A0A4Z2GNN9"/>
<evidence type="ECO:0000313" key="2">
    <source>
        <dbReference type="EMBL" id="TNN54901.1"/>
    </source>
</evidence>
<feature type="region of interest" description="Disordered" evidence="1">
    <location>
        <begin position="1"/>
        <end position="88"/>
    </location>
</feature>
<feature type="compositionally biased region" description="Basic and acidic residues" evidence="1">
    <location>
        <begin position="17"/>
        <end position="34"/>
    </location>
</feature>
<organism evidence="2 3">
    <name type="scientific">Liparis tanakae</name>
    <name type="common">Tanaka's snailfish</name>
    <dbReference type="NCBI Taxonomy" id="230148"/>
    <lineage>
        <taxon>Eukaryota</taxon>
        <taxon>Metazoa</taxon>
        <taxon>Chordata</taxon>
        <taxon>Craniata</taxon>
        <taxon>Vertebrata</taxon>
        <taxon>Euteleostomi</taxon>
        <taxon>Actinopterygii</taxon>
        <taxon>Neopterygii</taxon>
        <taxon>Teleostei</taxon>
        <taxon>Neoteleostei</taxon>
        <taxon>Acanthomorphata</taxon>
        <taxon>Eupercaria</taxon>
        <taxon>Perciformes</taxon>
        <taxon>Cottioidei</taxon>
        <taxon>Cottales</taxon>
        <taxon>Liparidae</taxon>
        <taxon>Liparis</taxon>
    </lineage>
</organism>
<gene>
    <name evidence="2" type="ORF">EYF80_034931</name>
</gene>
<comment type="caution">
    <text evidence="2">The sequence shown here is derived from an EMBL/GenBank/DDBJ whole genome shotgun (WGS) entry which is preliminary data.</text>
</comment>
<name>A0A4Z2GNN9_9TELE</name>
<feature type="region of interest" description="Disordered" evidence="1">
    <location>
        <begin position="104"/>
        <end position="151"/>
    </location>
</feature>
<accession>A0A4Z2GNN9</accession>